<dbReference type="EMBL" id="CP041186">
    <property type="protein sequence ID" value="QDG54801.1"/>
    <property type="molecule type" value="Genomic_DNA"/>
</dbReference>
<dbReference type="AlphaFoldDB" id="A0A4Y6Q2J2"/>
<name>A0A4Y6Q2J2_PERCE</name>
<sequence>MPAEYEPVYEHAPVDLYLRFPDHNPTWHKFEVERGVLGQERRGETAWFVSVEDSEGGTFIWEVPFYLGENARISIYGPECFPLDPYPPAQWDAAKLRERFGRIELRVEQAESGISKEISSPYFDIVGVGVPQLRHSGTLAVWARCYIRT</sequence>
<dbReference type="RefSeq" id="WP_141201242.1">
    <property type="nucleotide sequence ID" value="NZ_CP041186.1"/>
</dbReference>
<gene>
    <name evidence="1" type="ORF">FIV42_29860</name>
</gene>
<protein>
    <submittedName>
        <fullName evidence="1">Uncharacterized protein</fullName>
    </submittedName>
</protein>
<accession>A0A5B8YDH3</accession>
<evidence type="ECO:0000313" key="2">
    <source>
        <dbReference type="Proteomes" id="UP000315995"/>
    </source>
</evidence>
<proteinExistence type="predicted"/>
<reference evidence="1 2" key="1">
    <citation type="submission" date="2019-06" db="EMBL/GenBank/DDBJ databases">
        <title>Persicimonas caeni gen. nov., sp. nov., a predatory bacterium isolated from solar saltern.</title>
        <authorList>
            <person name="Wang S."/>
        </authorList>
    </citation>
    <scope>NUCLEOTIDE SEQUENCE [LARGE SCALE GENOMIC DNA]</scope>
    <source>
        <strain evidence="1 2">YN101</strain>
    </source>
</reference>
<dbReference type="Proteomes" id="UP000315995">
    <property type="component" value="Chromosome"/>
</dbReference>
<organism evidence="1 2">
    <name type="scientific">Persicimonas caeni</name>
    <dbReference type="NCBI Taxonomy" id="2292766"/>
    <lineage>
        <taxon>Bacteria</taxon>
        <taxon>Deltaproteobacteria</taxon>
        <taxon>Bradymonadales</taxon>
        <taxon>Bradymonadaceae</taxon>
        <taxon>Persicimonas</taxon>
    </lineage>
</organism>
<accession>A0A4Y6Q2J2</accession>
<evidence type="ECO:0000313" key="1">
    <source>
        <dbReference type="EMBL" id="QDG54801.1"/>
    </source>
</evidence>
<keyword evidence="2" id="KW-1185">Reference proteome</keyword>